<dbReference type="GO" id="GO:0032259">
    <property type="term" value="P:methylation"/>
    <property type="evidence" value="ECO:0007669"/>
    <property type="project" value="UniProtKB-KW"/>
</dbReference>
<dbReference type="Pfam" id="PF13649">
    <property type="entry name" value="Methyltransf_25"/>
    <property type="match status" value="1"/>
</dbReference>
<dbReference type="Proteomes" id="UP000265768">
    <property type="component" value="Unassembled WGS sequence"/>
</dbReference>
<dbReference type="PANTHER" id="PTHR43464">
    <property type="entry name" value="METHYLTRANSFERASE"/>
    <property type="match status" value="1"/>
</dbReference>
<accession>A0A3A4A9M8</accession>
<keyword evidence="1 5" id="KW-0489">Methyltransferase</keyword>
<dbReference type="PANTHER" id="PTHR43464:SF19">
    <property type="entry name" value="UBIQUINONE BIOSYNTHESIS O-METHYLTRANSFERASE, MITOCHONDRIAL"/>
    <property type="match status" value="1"/>
</dbReference>
<evidence type="ECO:0000313" key="5">
    <source>
        <dbReference type="EMBL" id="RJL23024.1"/>
    </source>
</evidence>
<dbReference type="GO" id="GO:0008168">
    <property type="term" value="F:methyltransferase activity"/>
    <property type="evidence" value="ECO:0007669"/>
    <property type="project" value="UniProtKB-KW"/>
</dbReference>
<evidence type="ECO:0000256" key="1">
    <source>
        <dbReference type="ARBA" id="ARBA00022603"/>
    </source>
</evidence>
<dbReference type="InterPro" id="IPR029063">
    <property type="entry name" value="SAM-dependent_MTases_sf"/>
</dbReference>
<dbReference type="RefSeq" id="WP_119930722.1">
    <property type="nucleotide sequence ID" value="NZ_QZEY01000020.1"/>
</dbReference>
<gene>
    <name evidence="5" type="ORF">D5H75_34160</name>
</gene>
<dbReference type="AlphaFoldDB" id="A0A3A4A9M8"/>
<organism evidence="5 6">
    <name type="scientific">Bailinhaonella thermotolerans</name>
    <dbReference type="NCBI Taxonomy" id="1070861"/>
    <lineage>
        <taxon>Bacteria</taxon>
        <taxon>Bacillati</taxon>
        <taxon>Actinomycetota</taxon>
        <taxon>Actinomycetes</taxon>
        <taxon>Streptosporangiales</taxon>
        <taxon>Streptosporangiaceae</taxon>
        <taxon>Bailinhaonella</taxon>
    </lineage>
</organism>
<feature type="domain" description="Methyltransferase" evidence="4">
    <location>
        <begin position="42"/>
        <end position="129"/>
    </location>
</feature>
<dbReference type="Gene3D" id="3.40.50.150">
    <property type="entry name" value="Vaccinia Virus protein VP39"/>
    <property type="match status" value="1"/>
</dbReference>
<comment type="caution">
    <text evidence="5">The sequence shown here is derived from an EMBL/GenBank/DDBJ whole genome shotgun (WGS) entry which is preliminary data.</text>
</comment>
<keyword evidence="2 5" id="KW-0808">Transferase</keyword>
<keyword evidence="6" id="KW-1185">Reference proteome</keyword>
<sequence length="225" mass="23984">MSGIGPGAIAPDGSPVDFYRRLTADDEPRVIGSVVPRGGSLLELGCGTGRVTRALLEMGHPVVAVDESADMLAAVPSPAEPVRARIQDLDLGGRRFDGVLLCSFLLNTPDDDLRHAFLGACARHVAPGGSVIVQWQPAAAIDAWRVGPVRTTPAGVAISMTRVERPAPDLAAATMRYETPEHTWEQSFVSRRLTDADLAAELAAAGLALDRFLTGDRLWFRAVPR</sequence>
<evidence type="ECO:0000256" key="3">
    <source>
        <dbReference type="ARBA" id="ARBA00022691"/>
    </source>
</evidence>
<dbReference type="InterPro" id="IPR041698">
    <property type="entry name" value="Methyltransf_25"/>
</dbReference>
<name>A0A3A4A9M8_9ACTN</name>
<dbReference type="OrthoDB" id="7062303at2"/>
<protein>
    <submittedName>
        <fullName evidence="5">Class I SAM-dependent methyltransferase</fullName>
    </submittedName>
</protein>
<evidence type="ECO:0000256" key="2">
    <source>
        <dbReference type="ARBA" id="ARBA00022679"/>
    </source>
</evidence>
<keyword evidence="3" id="KW-0949">S-adenosyl-L-methionine</keyword>
<evidence type="ECO:0000259" key="4">
    <source>
        <dbReference type="Pfam" id="PF13649"/>
    </source>
</evidence>
<evidence type="ECO:0000313" key="6">
    <source>
        <dbReference type="Proteomes" id="UP000265768"/>
    </source>
</evidence>
<dbReference type="EMBL" id="QZEY01000020">
    <property type="protein sequence ID" value="RJL23024.1"/>
    <property type="molecule type" value="Genomic_DNA"/>
</dbReference>
<dbReference type="CDD" id="cd02440">
    <property type="entry name" value="AdoMet_MTases"/>
    <property type="match status" value="1"/>
</dbReference>
<dbReference type="SUPFAM" id="SSF53335">
    <property type="entry name" value="S-adenosyl-L-methionine-dependent methyltransferases"/>
    <property type="match status" value="1"/>
</dbReference>
<proteinExistence type="predicted"/>
<reference evidence="5 6" key="1">
    <citation type="submission" date="2018-09" db="EMBL/GenBank/DDBJ databases">
        <title>YIM 75507 draft genome.</title>
        <authorList>
            <person name="Tang S."/>
            <person name="Feng Y."/>
        </authorList>
    </citation>
    <scope>NUCLEOTIDE SEQUENCE [LARGE SCALE GENOMIC DNA]</scope>
    <source>
        <strain evidence="5 6">YIM 75507</strain>
    </source>
</reference>